<feature type="chain" id="PRO_5012482121" evidence="1">
    <location>
        <begin position="18"/>
        <end position="422"/>
    </location>
</feature>
<dbReference type="CDD" id="cd06355">
    <property type="entry name" value="PBP1_FmdD-like"/>
    <property type="match status" value="1"/>
</dbReference>
<feature type="signal peptide" evidence="1">
    <location>
        <begin position="1"/>
        <end position="17"/>
    </location>
</feature>
<dbReference type="RefSeq" id="WP_078814831.1">
    <property type="nucleotide sequence ID" value="NZ_FUYE01000014.1"/>
</dbReference>
<dbReference type="InterPro" id="IPR017777">
    <property type="entry name" value="ABC_urea-bd_UrtA"/>
</dbReference>
<dbReference type="PANTHER" id="PTHR47628:SF1">
    <property type="entry name" value="ALIPHATIC AMIDASE EXPRESSION-REGULATING PROTEIN"/>
    <property type="match status" value="1"/>
</dbReference>
<protein>
    <submittedName>
        <fullName evidence="2">Amino acid/amide ABC transporter substrate-binding protein, HAAT family</fullName>
    </submittedName>
</protein>
<keyword evidence="1" id="KW-0732">Signal</keyword>
<name>A0A1T4YLP1_9BACT</name>
<dbReference type="NCBIfam" id="TIGR03407">
    <property type="entry name" value="urea_ABC_UrtA"/>
    <property type="match status" value="1"/>
</dbReference>
<dbReference type="EMBL" id="FUYE01000014">
    <property type="protein sequence ID" value="SKB02682.1"/>
    <property type="molecule type" value="Genomic_DNA"/>
</dbReference>
<dbReference type="PANTHER" id="PTHR47628">
    <property type="match status" value="1"/>
</dbReference>
<dbReference type="SUPFAM" id="SSF53822">
    <property type="entry name" value="Periplasmic binding protein-like I"/>
    <property type="match status" value="1"/>
</dbReference>
<dbReference type="STRING" id="48467.SAMN02745166_03654"/>
<reference evidence="3" key="1">
    <citation type="submission" date="2017-02" db="EMBL/GenBank/DDBJ databases">
        <authorList>
            <person name="Varghese N."/>
            <person name="Submissions S."/>
        </authorList>
    </citation>
    <scope>NUCLEOTIDE SEQUENCE [LARGE SCALE GENOMIC DNA]</scope>
    <source>
        <strain evidence="3">ATCC 700200</strain>
    </source>
</reference>
<organism evidence="2 3">
    <name type="scientific">Prosthecobacter debontii</name>
    <dbReference type="NCBI Taxonomy" id="48467"/>
    <lineage>
        <taxon>Bacteria</taxon>
        <taxon>Pseudomonadati</taxon>
        <taxon>Verrucomicrobiota</taxon>
        <taxon>Verrucomicrobiia</taxon>
        <taxon>Verrucomicrobiales</taxon>
        <taxon>Verrucomicrobiaceae</taxon>
        <taxon>Prosthecobacter</taxon>
    </lineage>
</organism>
<dbReference type="AlphaFoldDB" id="A0A1T4YLP1"/>
<sequence>MKRNTFLSLLLPSLALASSIPSTLRAEETVKVGVLHSLSGTMAISETSLRDILLFTFDEINAKGGVLGKKIEPVVVDGASNWPLFAEKAKQLLEQDKVAVTFGCWTSVSRKSVLPVFESNKGLLFYPVQYEGEEMSPNIMYTAEAVNQQATPAVDYMLEKGFKKFYLLGSDYVYPQTTNLVLLEYLLSKGVPLENIGGGFKKDESGKIISAGKYTPFGHTDYQQIVSEIKQYAAGGDTCVISTLNGDTNVPFFKEYAAAGLTAETCPVVSFSISEDEFRGLPAKQLVGQLGCWTYFQSIKSPANEKFISDFQAWLAKSDVPGIVKEGRVTCSPMVLSYDGVYLWKAAVEKAGSFEVDKVIAELEKGISFDGPGGTVTSQKNHHVTKNVYIGETKADGQFKILKSYDNVYGEPFLKGTFKPKE</sequence>
<evidence type="ECO:0000313" key="3">
    <source>
        <dbReference type="Proteomes" id="UP000190774"/>
    </source>
</evidence>
<proteinExistence type="predicted"/>
<dbReference type="Pfam" id="PF13433">
    <property type="entry name" value="Peripla_BP_5"/>
    <property type="match status" value="1"/>
</dbReference>
<dbReference type="InterPro" id="IPR028082">
    <property type="entry name" value="Peripla_BP_I"/>
</dbReference>
<evidence type="ECO:0000256" key="1">
    <source>
        <dbReference type="SAM" id="SignalP"/>
    </source>
</evidence>
<accession>A0A1T4YLP1</accession>
<dbReference type="Gene3D" id="3.40.50.2300">
    <property type="match status" value="2"/>
</dbReference>
<gene>
    <name evidence="2" type="ORF">SAMN02745166_03654</name>
</gene>
<dbReference type="Proteomes" id="UP000190774">
    <property type="component" value="Unassembled WGS sequence"/>
</dbReference>
<keyword evidence="3" id="KW-1185">Reference proteome</keyword>
<evidence type="ECO:0000313" key="2">
    <source>
        <dbReference type="EMBL" id="SKB02682.1"/>
    </source>
</evidence>
<dbReference type="OrthoDB" id="9783240at2"/>